<dbReference type="EMBL" id="CAJPIZ010020290">
    <property type="protein sequence ID" value="CAG2117237.1"/>
    <property type="molecule type" value="Genomic_DNA"/>
</dbReference>
<evidence type="ECO:0000313" key="3">
    <source>
        <dbReference type="Proteomes" id="UP000759131"/>
    </source>
</evidence>
<accession>A0A7R9Q9Y9</accession>
<organism evidence="2">
    <name type="scientific">Medioppia subpectinata</name>
    <dbReference type="NCBI Taxonomy" id="1979941"/>
    <lineage>
        <taxon>Eukaryota</taxon>
        <taxon>Metazoa</taxon>
        <taxon>Ecdysozoa</taxon>
        <taxon>Arthropoda</taxon>
        <taxon>Chelicerata</taxon>
        <taxon>Arachnida</taxon>
        <taxon>Acari</taxon>
        <taxon>Acariformes</taxon>
        <taxon>Sarcoptiformes</taxon>
        <taxon>Oribatida</taxon>
        <taxon>Brachypylina</taxon>
        <taxon>Oppioidea</taxon>
        <taxon>Oppiidae</taxon>
        <taxon>Medioppia</taxon>
    </lineage>
</organism>
<sequence length="162" mass="17199">MSSSSATRVGEIFNAAGIAFTKLGELSMTLHESEDTSGAATGRWDSEDIQMLQSAVKRFGEELNQISANIKSKTIAQIKSGIKRKAIEDNNKAITVGNAAKKLVTSPVTPTAPNSVTTASVTIKSPKIVNKSPQMNNNDSKHDSNDSLSDSLSNSLVKVFDS</sequence>
<evidence type="ECO:0008006" key="4">
    <source>
        <dbReference type="Google" id="ProtNLM"/>
    </source>
</evidence>
<dbReference type="EMBL" id="OC874865">
    <property type="protein sequence ID" value="CAD7637976.1"/>
    <property type="molecule type" value="Genomic_DNA"/>
</dbReference>
<protein>
    <recommendedName>
        <fullName evidence="4">Chromatin complexes subunit BAP18</fullName>
    </recommendedName>
</protein>
<dbReference type="PANTHER" id="PTHR21397">
    <property type="entry name" value="CHROMATIN COMPLEXES SUBUNIT BAP18-RELATED"/>
    <property type="match status" value="1"/>
</dbReference>
<dbReference type="OrthoDB" id="10021571at2759"/>
<feature type="compositionally biased region" description="Low complexity" evidence="1">
    <location>
        <begin position="146"/>
        <end position="156"/>
    </location>
</feature>
<proteinExistence type="predicted"/>
<gene>
    <name evidence="2" type="ORF">OSB1V03_LOCUS17190</name>
</gene>
<evidence type="ECO:0000313" key="2">
    <source>
        <dbReference type="EMBL" id="CAD7637976.1"/>
    </source>
</evidence>
<dbReference type="GO" id="GO:0071339">
    <property type="term" value="C:MLL1 complex"/>
    <property type="evidence" value="ECO:0007669"/>
    <property type="project" value="TreeGrafter"/>
</dbReference>
<feature type="region of interest" description="Disordered" evidence="1">
    <location>
        <begin position="107"/>
        <end position="162"/>
    </location>
</feature>
<evidence type="ECO:0000256" key="1">
    <source>
        <dbReference type="SAM" id="MobiDB-lite"/>
    </source>
</evidence>
<name>A0A7R9Q9Y9_9ACAR</name>
<keyword evidence="3" id="KW-1185">Reference proteome</keyword>
<dbReference type="GO" id="GO:0016589">
    <property type="term" value="C:NURF complex"/>
    <property type="evidence" value="ECO:0007669"/>
    <property type="project" value="TreeGrafter"/>
</dbReference>
<dbReference type="Gene3D" id="1.20.58.1880">
    <property type="match status" value="1"/>
</dbReference>
<reference evidence="2" key="1">
    <citation type="submission" date="2020-11" db="EMBL/GenBank/DDBJ databases">
        <authorList>
            <person name="Tran Van P."/>
        </authorList>
    </citation>
    <scope>NUCLEOTIDE SEQUENCE</scope>
</reference>
<dbReference type="PANTHER" id="PTHR21397:SF2">
    <property type="entry name" value="CHROMATIN COMPLEXES SUBUNIT BAP18"/>
    <property type="match status" value="1"/>
</dbReference>
<feature type="compositionally biased region" description="Polar residues" evidence="1">
    <location>
        <begin position="107"/>
        <end position="123"/>
    </location>
</feature>
<dbReference type="AlphaFoldDB" id="A0A7R9Q9Y9"/>
<dbReference type="Proteomes" id="UP000759131">
    <property type="component" value="Unassembled WGS sequence"/>
</dbReference>